<name>A0A6N8I135_9FIRM</name>
<evidence type="ECO:0000313" key="6">
    <source>
        <dbReference type="Proteomes" id="UP000469440"/>
    </source>
</evidence>
<accession>A0A6N8I135</accession>
<feature type="domain" description="DUF8193" evidence="2">
    <location>
        <begin position="26"/>
        <end position="245"/>
    </location>
</feature>
<dbReference type="EMBL" id="VWXL01000068">
    <property type="protein sequence ID" value="MVB11628.1"/>
    <property type="molecule type" value="Genomic_DNA"/>
</dbReference>
<feature type="domain" description="DUF8194" evidence="3">
    <location>
        <begin position="261"/>
        <end position="348"/>
    </location>
</feature>
<evidence type="ECO:0000259" key="4">
    <source>
        <dbReference type="Pfam" id="PF26615"/>
    </source>
</evidence>
<dbReference type="InterPro" id="IPR058506">
    <property type="entry name" value="DUF8193"/>
</dbReference>
<feature type="domain" description="DUF8195" evidence="4">
    <location>
        <begin position="353"/>
        <end position="573"/>
    </location>
</feature>
<dbReference type="Pfam" id="PF26613">
    <property type="entry name" value="DUF8193"/>
    <property type="match status" value="1"/>
</dbReference>
<organism evidence="5 6">
    <name type="scientific">Caproicibacter fermentans</name>
    <dbReference type="NCBI Taxonomy" id="2576756"/>
    <lineage>
        <taxon>Bacteria</taxon>
        <taxon>Bacillati</taxon>
        <taxon>Bacillota</taxon>
        <taxon>Clostridia</taxon>
        <taxon>Eubacteriales</taxon>
        <taxon>Acutalibacteraceae</taxon>
        <taxon>Caproicibacter</taxon>
    </lineage>
</organism>
<evidence type="ECO:0000259" key="3">
    <source>
        <dbReference type="Pfam" id="PF26614"/>
    </source>
</evidence>
<reference evidence="5 6" key="1">
    <citation type="submission" date="2019-09" db="EMBL/GenBank/DDBJ databases">
        <title>Genome sequence of Clostridium sp. EA1.</title>
        <authorList>
            <person name="Poehlein A."/>
            <person name="Bengelsdorf F.R."/>
            <person name="Daniel R."/>
        </authorList>
    </citation>
    <scope>NUCLEOTIDE SEQUENCE [LARGE SCALE GENOMIC DNA]</scope>
    <source>
        <strain evidence="5 6">EA1</strain>
    </source>
</reference>
<evidence type="ECO:0000313" key="5">
    <source>
        <dbReference type="EMBL" id="MVB11628.1"/>
    </source>
</evidence>
<keyword evidence="6" id="KW-1185">Reference proteome</keyword>
<dbReference type="AlphaFoldDB" id="A0A6N8I135"/>
<evidence type="ECO:0000256" key="1">
    <source>
        <dbReference type="SAM" id="MobiDB-lite"/>
    </source>
</evidence>
<evidence type="ECO:0000259" key="2">
    <source>
        <dbReference type="Pfam" id="PF26613"/>
    </source>
</evidence>
<gene>
    <name evidence="5" type="ORF">CAFE_23500</name>
</gene>
<sequence length="581" mass="63691">MKRFIVMILFIFIIAFSANITVYAGDGEGNMSGGGGGMGSGTAENVWHNGDDGVRVTVVRASDNKSVSTPIDLTNKNESSVHNHFGKVCKLQYKNGASLVGTATTYKYTNPSLSLPTVITGNSNNNIAAIKSYFTDKLVVKYIATLTGIPYDKLTDGTYKLLLEPIAYFTFEGFKMAMTATEAAKYDQMLSGGLRSKMVSLSHQNLPLSMFLQTADMGYPAYKGSTSKPQSDTTIINQLGLGIVKFKDDGGSDPTPPASSTATYRVNTDVVTAVTLSTDDEIDPDHTAKVTFHINGGTYTMTNIVIPQGESQLVWCKWHTPSTPQTINISVSASKGFLDVGSIKANIVSMDGHEPPDPTASDRNDSFRMPSVPSPAVTTSNSWGVWSGYWVPNWVWHEDWHWVSDPGSPTGGHWKDKGKWVDEGSWHYDFKSYHAKLSASMSLMPSKHDWSAKGKEMKSGYGVTVSVNGVNSSNASLSQVTAPQTGLCYFPEFDYKTYWRHLDCAVSGTSAALEFAKNKYSTYEDRVQFTPLWFPDGTYTVQTYLEDAWTPAGMLSENLTDYVKIKGNVYDDWHIGPMLVD</sequence>
<dbReference type="InterPro" id="IPR058508">
    <property type="entry name" value="DUF8195"/>
</dbReference>
<comment type="caution">
    <text evidence="5">The sequence shown here is derived from an EMBL/GenBank/DDBJ whole genome shotgun (WGS) entry which is preliminary data.</text>
</comment>
<proteinExistence type="predicted"/>
<feature type="region of interest" description="Disordered" evidence="1">
    <location>
        <begin position="351"/>
        <end position="373"/>
    </location>
</feature>
<dbReference type="Pfam" id="PF26615">
    <property type="entry name" value="DUF8195"/>
    <property type="match status" value="1"/>
</dbReference>
<dbReference type="Pfam" id="PF26614">
    <property type="entry name" value="DUF8194"/>
    <property type="match status" value="1"/>
</dbReference>
<dbReference type="InterPro" id="IPR058507">
    <property type="entry name" value="DUF8194"/>
</dbReference>
<dbReference type="Proteomes" id="UP000469440">
    <property type="component" value="Unassembled WGS sequence"/>
</dbReference>
<feature type="compositionally biased region" description="Basic and acidic residues" evidence="1">
    <location>
        <begin position="351"/>
        <end position="366"/>
    </location>
</feature>
<dbReference type="RefSeq" id="WP_330593968.1">
    <property type="nucleotide sequence ID" value="NZ_VWXL01000068.1"/>
</dbReference>
<protein>
    <submittedName>
        <fullName evidence="5">Uncharacterized protein</fullName>
    </submittedName>
</protein>